<sequence>MDEWGEDDRVLEAVERGDVAAARTLLEAGANPHFDSWGCSLIGEALDRRDGAMARLLLEFGAVLGEVGEDGRHPIHRAAAAGPDPWVLEFLLELGHDPNVTDQHGWTPLHAAAAYGATRAAERLLAAGADPSAVTHEGKTPADLAAVNGRDWPL</sequence>
<gene>
    <name evidence="4" type="ORF">OJ997_03525</name>
</gene>
<dbReference type="EMBL" id="JAPDDP010000004">
    <property type="protein sequence ID" value="MDA0179356.1"/>
    <property type="molecule type" value="Genomic_DNA"/>
</dbReference>
<dbReference type="Pfam" id="PF12796">
    <property type="entry name" value="Ank_2"/>
    <property type="match status" value="1"/>
</dbReference>
<dbReference type="SMART" id="SM00248">
    <property type="entry name" value="ANK"/>
    <property type="match status" value="4"/>
</dbReference>
<protein>
    <submittedName>
        <fullName evidence="4">Ankyrin repeat domain-containing protein</fullName>
    </submittedName>
</protein>
<feature type="repeat" description="ANK" evidence="3">
    <location>
        <begin position="104"/>
        <end position="136"/>
    </location>
</feature>
<keyword evidence="1" id="KW-0677">Repeat</keyword>
<dbReference type="PANTHER" id="PTHR24201">
    <property type="entry name" value="ANK_REP_REGION DOMAIN-CONTAINING PROTEIN"/>
    <property type="match status" value="1"/>
</dbReference>
<keyword evidence="2 3" id="KW-0040">ANK repeat</keyword>
<evidence type="ECO:0000256" key="2">
    <source>
        <dbReference type="ARBA" id="ARBA00023043"/>
    </source>
</evidence>
<dbReference type="PROSITE" id="PS50297">
    <property type="entry name" value="ANK_REP_REGION"/>
    <property type="match status" value="2"/>
</dbReference>
<evidence type="ECO:0000313" key="5">
    <source>
        <dbReference type="Proteomes" id="UP001147653"/>
    </source>
</evidence>
<dbReference type="SUPFAM" id="SSF48403">
    <property type="entry name" value="Ankyrin repeat"/>
    <property type="match status" value="1"/>
</dbReference>
<accession>A0A9X3N4I6</accession>
<dbReference type="Proteomes" id="UP001147653">
    <property type="component" value="Unassembled WGS sequence"/>
</dbReference>
<dbReference type="PROSITE" id="PS50088">
    <property type="entry name" value="ANK_REPEAT"/>
    <property type="match status" value="2"/>
</dbReference>
<dbReference type="Gene3D" id="1.25.40.20">
    <property type="entry name" value="Ankyrin repeat-containing domain"/>
    <property type="match status" value="1"/>
</dbReference>
<keyword evidence="5" id="KW-1185">Reference proteome</keyword>
<comment type="caution">
    <text evidence="4">The sequence shown here is derived from an EMBL/GenBank/DDBJ whole genome shotgun (WGS) entry which is preliminary data.</text>
</comment>
<dbReference type="InterPro" id="IPR050776">
    <property type="entry name" value="Ank_Repeat/CDKN_Inhibitor"/>
</dbReference>
<reference evidence="4" key="1">
    <citation type="submission" date="2022-10" db="EMBL/GenBank/DDBJ databases">
        <title>The WGS of Solirubrobacter phytolaccae KCTC 29190.</title>
        <authorList>
            <person name="Jiang Z."/>
        </authorList>
    </citation>
    <scope>NUCLEOTIDE SEQUENCE</scope>
    <source>
        <strain evidence="4">KCTC 29190</strain>
    </source>
</reference>
<dbReference type="InterPro" id="IPR036770">
    <property type="entry name" value="Ankyrin_rpt-contain_sf"/>
</dbReference>
<proteinExistence type="predicted"/>
<evidence type="ECO:0000256" key="3">
    <source>
        <dbReference type="PROSITE-ProRule" id="PRU00023"/>
    </source>
</evidence>
<dbReference type="AlphaFoldDB" id="A0A9X3N4I6"/>
<dbReference type="RefSeq" id="WP_270023627.1">
    <property type="nucleotide sequence ID" value="NZ_JAPDDP010000004.1"/>
</dbReference>
<name>A0A9X3N4I6_9ACTN</name>
<evidence type="ECO:0000256" key="1">
    <source>
        <dbReference type="ARBA" id="ARBA00022737"/>
    </source>
</evidence>
<dbReference type="InterPro" id="IPR002110">
    <property type="entry name" value="Ankyrin_rpt"/>
</dbReference>
<evidence type="ECO:0000313" key="4">
    <source>
        <dbReference type="EMBL" id="MDA0179356.1"/>
    </source>
</evidence>
<feature type="repeat" description="ANK" evidence="3">
    <location>
        <begin position="70"/>
        <end position="103"/>
    </location>
</feature>
<organism evidence="4 5">
    <name type="scientific">Solirubrobacter phytolaccae</name>
    <dbReference type="NCBI Taxonomy" id="1404360"/>
    <lineage>
        <taxon>Bacteria</taxon>
        <taxon>Bacillati</taxon>
        <taxon>Actinomycetota</taxon>
        <taxon>Thermoleophilia</taxon>
        <taxon>Solirubrobacterales</taxon>
        <taxon>Solirubrobacteraceae</taxon>
        <taxon>Solirubrobacter</taxon>
    </lineage>
</organism>